<dbReference type="FunFam" id="3.30.300.30:FF:000008">
    <property type="entry name" value="2,3-dihydroxybenzoate-AMP ligase"/>
    <property type="match status" value="1"/>
</dbReference>
<reference evidence="9 11" key="1">
    <citation type="submission" date="2008-03" db="EMBL/GenBank/DDBJ databases">
        <title>Annotation of Ixodes scapularis.</title>
        <authorList>
            <consortium name="Ixodes scapularis Genome Project Consortium"/>
            <person name="Caler E."/>
            <person name="Hannick L.I."/>
            <person name="Bidwell S."/>
            <person name="Joardar V."/>
            <person name="Thiagarajan M."/>
            <person name="Amedeo P."/>
            <person name="Galinsky K.J."/>
            <person name="Schobel S."/>
            <person name="Inman J."/>
            <person name="Hostetler J."/>
            <person name="Miller J."/>
            <person name="Hammond M."/>
            <person name="Megy K."/>
            <person name="Lawson D."/>
            <person name="Kodira C."/>
            <person name="Sutton G."/>
            <person name="Meyer J."/>
            <person name="Hill C.A."/>
            <person name="Birren B."/>
            <person name="Nene V."/>
            <person name="Collins F."/>
            <person name="Alarcon-Chaidez F."/>
            <person name="Wikel S."/>
            <person name="Strausberg R."/>
        </authorList>
    </citation>
    <scope>NUCLEOTIDE SEQUENCE [LARGE SCALE GENOMIC DNA]</scope>
    <source>
        <strain evidence="11">Wikel</strain>
        <strain evidence="9">Wikel colony</strain>
    </source>
</reference>
<dbReference type="STRING" id="6945.B7PIH3"/>
<dbReference type="EMBL" id="ABJB010811866">
    <property type="status" value="NOT_ANNOTATED_CDS"/>
    <property type="molecule type" value="Genomic_DNA"/>
</dbReference>
<dbReference type="EMBL" id="DS719132">
    <property type="protein sequence ID" value="EEC06395.1"/>
    <property type="molecule type" value="Genomic_DNA"/>
</dbReference>
<keyword evidence="2 9" id="KW-0436">Ligase</keyword>
<dbReference type="OrthoDB" id="10253115at2759"/>
<dbReference type="SUPFAM" id="SSF56801">
    <property type="entry name" value="Acetyl-CoA synthetase-like"/>
    <property type="match status" value="1"/>
</dbReference>
<feature type="domain" description="AMP-binding enzyme C-terminal" evidence="8">
    <location>
        <begin position="258"/>
        <end position="333"/>
    </location>
</feature>
<dbReference type="PANTHER" id="PTHR43201:SF5">
    <property type="entry name" value="MEDIUM-CHAIN ACYL-COA LIGASE ACSF2, MITOCHONDRIAL"/>
    <property type="match status" value="1"/>
</dbReference>
<dbReference type="PaxDb" id="6945-B7PIH3"/>
<dbReference type="Pfam" id="PF00501">
    <property type="entry name" value="AMP-binding"/>
    <property type="match status" value="1"/>
</dbReference>
<evidence type="ECO:0000256" key="3">
    <source>
        <dbReference type="ARBA" id="ARBA00037247"/>
    </source>
</evidence>
<dbReference type="Proteomes" id="UP000001555">
    <property type="component" value="Unassembled WGS sequence"/>
</dbReference>
<dbReference type="InterPro" id="IPR045851">
    <property type="entry name" value="AMP-bd_C_sf"/>
</dbReference>
<dbReference type="Gene3D" id="3.30.300.30">
    <property type="match status" value="1"/>
</dbReference>
<comment type="function">
    <text evidence="3">Acyl-CoA synthases catalyze the initial reaction in fatty acid metabolism, by forming a thioester with CoA. Has some preference toward medium-chain substrates. Plays a role in adipocyte differentiation.</text>
</comment>
<dbReference type="EnsemblMetazoa" id="ISCW003890-RA">
    <property type="protein sequence ID" value="ISCW003890-PA"/>
    <property type="gene ID" value="ISCW003890"/>
</dbReference>
<dbReference type="GO" id="GO:0031956">
    <property type="term" value="F:medium-chain fatty acid-CoA ligase activity"/>
    <property type="evidence" value="ECO:0000318"/>
    <property type="project" value="GO_Central"/>
</dbReference>
<dbReference type="PANTHER" id="PTHR43201">
    <property type="entry name" value="ACYL-COA SYNTHETASE"/>
    <property type="match status" value="1"/>
</dbReference>
<dbReference type="InterPro" id="IPR000873">
    <property type="entry name" value="AMP-dep_synth/lig_dom"/>
</dbReference>
<evidence type="ECO:0000259" key="7">
    <source>
        <dbReference type="Pfam" id="PF00501"/>
    </source>
</evidence>
<dbReference type="InParanoid" id="B7PIH3"/>
<dbReference type="Pfam" id="PF13193">
    <property type="entry name" value="AMP-binding_C"/>
    <property type="match status" value="1"/>
</dbReference>
<dbReference type="FunCoup" id="B7PIH3">
    <property type="interactions" value="354"/>
</dbReference>
<protein>
    <recommendedName>
        <fullName evidence="4">Medium-chain acyl-CoA ligase ACSF2, mitochondrial</fullName>
    </recommendedName>
</protein>
<dbReference type="GO" id="GO:0006631">
    <property type="term" value="P:fatty acid metabolic process"/>
    <property type="evidence" value="ECO:0000318"/>
    <property type="project" value="GO_Central"/>
</dbReference>
<evidence type="ECO:0007829" key="12">
    <source>
        <dbReference type="PeptideAtlas" id="B7PIH3"/>
    </source>
</evidence>
<feature type="domain" description="AMP-dependent synthetase/ligase" evidence="7">
    <location>
        <begin position="14"/>
        <end position="208"/>
    </location>
</feature>
<evidence type="ECO:0000256" key="1">
    <source>
        <dbReference type="ARBA" id="ARBA00006432"/>
    </source>
</evidence>
<evidence type="ECO:0000256" key="4">
    <source>
        <dbReference type="ARBA" id="ARBA00039638"/>
    </source>
</evidence>
<sequence length="351" mass="39435">MLSFQASNLHDARLAHFNVVNNANTVGRFVGYHKQREIFCLNGQLIYGFGRTLGVLTATMFGSTVVLPGPFFEPKSTMEAITKHRCTVAFAAPSIILDMVNELQKGDYDVSSLRKAIVSGALCNPEVVEKARTRLNTQALYIMYGATETSPIFCSTNPDEPTDLWIRTVGTPLDHVEVKVVDTEGRIVPVNTRGELCTRGPHVFKGYLNDDAKTKEALRENWYHTGDEATMSEDGRITFSGRIKEMISIGTFKVPPLEVESVLNTHPDVEEAQVIGVPDERLGNKICVWIKLQPYKTLSHEDIKTFCKGKIHDYKIPEYVLFVDSFPRTLTGKVQKHKMREESVRLLNLSR</sequence>
<reference evidence="10" key="2">
    <citation type="submission" date="2020-05" db="UniProtKB">
        <authorList>
            <consortium name="EnsemblMetazoa"/>
        </authorList>
    </citation>
    <scope>IDENTIFICATION</scope>
    <source>
        <strain evidence="10">wikel</strain>
    </source>
</reference>
<comment type="catalytic activity">
    <reaction evidence="5">
        <text>octanoate + ATP + CoA = octanoyl-CoA + AMP + diphosphate</text>
        <dbReference type="Rhea" id="RHEA:33631"/>
        <dbReference type="ChEBI" id="CHEBI:25646"/>
        <dbReference type="ChEBI" id="CHEBI:30616"/>
        <dbReference type="ChEBI" id="CHEBI:33019"/>
        <dbReference type="ChEBI" id="CHEBI:57287"/>
        <dbReference type="ChEBI" id="CHEBI:57386"/>
        <dbReference type="ChEBI" id="CHEBI:456215"/>
    </reaction>
</comment>
<evidence type="ECO:0000313" key="10">
    <source>
        <dbReference type="EnsemblMetazoa" id="ISCW003890-PA"/>
    </source>
</evidence>
<dbReference type="InterPro" id="IPR042099">
    <property type="entry name" value="ANL_N_sf"/>
</dbReference>
<accession>B7PIH3</accession>
<evidence type="ECO:0000256" key="2">
    <source>
        <dbReference type="ARBA" id="ARBA00022598"/>
    </source>
</evidence>
<dbReference type="Gene3D" id="3.40.50.12780">
    <property type="entry name" value="N-terminal domain of ligase-like"/>
    <property type="match status" value="1"/>
</dbReference>
<dbReference type="VEuPathDB" id="VectorBase:ISCI003890"/>
<dbReference type="VEuPathDB" id="VectorBase:ISCW003890"/>
<dbReference type="VEuPathDB" id="VectorBase:ISCP_020771"/>
<dbReference type="InterPro" id="IPR025110">
    <property type="entry name" value="AMP-bd_C"/>
</dbReference>
<gene>
    <name evidence="9" type="ORF">IscW_ISCW003890</name>
</gene>
<organism>
    <name type="scientific">Ixodes scapularis</name>
    <name type="common">Black-legged tick</name>
    <name type="synonym">Deer tick</name>
    <dbReference type="NCBI Taxonomy" id="6945"/>
    <lineage>
        <taxon>Eukaryota</taxon>
        <taxon>Metazoa</taxon>
        <taxon>Ecdysozoa</taxon>
        <taxon>Arthropoda</taxon>
        <taxon>Chelicerata</taxon>
        <taxon>Arachnida</taxon>
        <taxon>Acari</taxon>
        <taxon>Parasitiformes</taxon>
        <taxon>Ixodida</taxon>
        <taxon>Ixodoidea</taxon>
        <taxon>Ixodidae</taxon>
        <taxon>Ixodinae</taxon>
        <taxon>Ixodes</taxon>
    </lineage>
</organism>
<keyword evidence="11" id="KW-1185">Reference proteome</keyword>
<evidence type="ECO:0000256" key="6">
    <source>
        <dbReference type="ARBA" id="ARBA00048277"/>
    </source>
</evidence>
<dbReference type="HOGENOM" id="CLU_000022_59_7_1"/>
<dbReference type="EMBL" id="ABJB010267596">
    <property type="status" value="NOT_ANNOTATED_CDS"/>
    <property type="molecule type" value="Genomic_DNA"/>
</dbReference>
<evidence type="ECO:0000313" key="11">
    <source>
        <dbReference type="Proteomes" id="UP000001555"/>
    </source>
</evidence>
<evidence type="ECO:0000259" key="8">
    <source>
        <dbReference type="Pfam" id="PF13193"/>
    </source>
</evidence>
<keyword evidence="12" id="KW-1267">Proteomics identification</keyword>
<evidence type="ECO:0000256" key="5">
    <source>
        <dbReference type="ARBA" id="ARBA00047319"/>
    </source>
</evidence>
<dbReference type="EMBL" id="ABJB011059598">
    <property type="status" value="NOT_ANNOTATED_CDS"/>
    <property type="molecule type" value="Genomic_DNA"/>
</dbReference>
<dbReference type="EMBL" id="ABJB010793445">
    <property type="status" value="NOT_ANNOTATED_CDS"/>
    <property type="molecule type" value="Genomic_DNA"/>
</dbReference>
<comment type="catalytic activity">
    <reaction evidence="6">
        <text>a medium-chain fatty acid + ATP + CoA = a medium-chain fatty acyl-CoA + AMP + diphosphate</text>
        <dbReference type="Rhea" id="RHEA:48340"/>
        <dbReference type="ChEBI" id="CHEBI:30616"/>
        <dbReference type="ChEBI" id="CHEBI:33019"/>
        <dbReference type="ChEBI" id="CHEBI:57287"/>
        <dbReference type="ChEBI" id="CHEBI:59558"/>
        <dbReference type="ChEBI" id="CHEBI:90546"/>
        <dbReference type="ChEBI" id="CHEBI:456215"/>
        <dbReference type="EC" id="6.2.1.2"/>
    </reaction>
</comment>
<evidence type="ECO:0000313" key="9">
    <source>
        <dbReference type="EMBL" id="EEC06395.1"/>
    </source>
</evidence>
<dbReference type="EMBL" id="ABJB010995568">
    <property type="status" value="NOT_ANNOTATED_CDS"/>
    <property type="molecule type" value="Genomic_DNA"/>
</dbReference>
<proteinExistence type="evidence at protein level"/>
<dbReference type="EMBL" id="ABJB011099704">
    <property type="status" value="NOT_ANNOTATED_CDS"/>
    <property type="molecule type" value="Genomic_DNA"/>
</dbReference>
<name>B7PIH3_IXOSC</name>
<comment type="similarity">
    <text evidence="1">Belongs to the ATP-dependent AMP-binding enzyme family.</text>
</comment>
<dbReference type="AlphaFoldDB" id="B7PIH3"/>